<keyword evidence="4" id="KW-1185">Reference proteome</keyword>
<dbReference type="InterPro" id="IPR000326">
    <property type="entry name" value="PAP2/HPO"/>
</dbReference>
<dbReference type="InterPro" id="IPR036938">
    <property type="entry name" value="PAP2/HPO_sf"/>
</dbReference>
<evidence type="ECO:0000313" key="4">
    <source>
        <dbReference type="Proteomes" id="UP000005952"/>
    </source>
</evidence>
<feature type="domain" description="Phosphatidic acid phosphatase type 2/haloperoxidase" evidence="2">
    <location>
        <begin position="101"/>
        <end position="223"/>
    </location>
</feature>
<keyword evidence="1" id="KW-1133">Transmembrane helix</keyword>
<feature type="transmembrane region" description="Helical" evidence="1">
    <location>
        <begin position="206"/>
        <end position="224"/>
    </location>
</feature>
<dbReference type="Proteomes" id="UP000005952">
    <property type="component" value="Chromosome"/>
</dbReference>
<evidence type="ECO:0000259" key="2">
    <source>
        <dbReference type="Pfam" id="PF01569"/>
    </source>
</evidence>
<dbReference type="CDD" id="cd03396">
    <property type="entry name" value="PAP2_like_6"/>
    <property type="match status" value="1"/>
</dbReference>
<protein>
    <submittedName>
        <fullName evidence="3">Phosphoesterase PA-phosphatase-like protein</fullName>
    </submittedName>
</protein>
<gene>
    <name evidence="3" type="ORF">HYPDE_23458</name>
</gene>
<organism evidence="3 4">
    <name type="scientific">Hyphomicrobium denitrificans 1NES1</name>
    <dbReference type="NCBI Taxonomy" id="670307"/>
    <lineage>
        <taxon>Bacteria</taxon>
        <taxon>Pseudomonadati</taxon>
        <taxon>Pseudomonadota</taxon>
        <taxon>Alphaproteobacteria</taxon>
        <taxon>Hyphomicrobiales</taxon>
        <taxon>Hyphomicrobiaceae</taxon>
        <taxon>Hyphomicrobium</taxon>
    </lineage>
</organism>
<dbReference type="SUPFAM" id="SSF48317">
    <property type="entry name" value="Acid phosphatase/Vanadium-dependent haloperoxidase"/>
    <property type="match status" value="1"/>
</dbReference>
<dbReference type="OrthoDB" id="9813524at2"/>
<dbReference type="eggNOG" id="COG3907">
    <property type="taxonomic scope" value="Bacteria"/>
</dbReference>
<evidence type="ECO:0000256" key="1">
    <source>
        <dbReference type="SAM" id="Phobius"/>
    </source>
</evidence>
<dbReference type="AlphaFoldDB" id="N0B0F2"/>
<proteinExistence type="predicted"/>
<feature type="transmembrane region" description="Helical" evidence="1">
    <location>
        <begin position="171"/>
        <end position="194"/>
    </location>
</feature>
<feature type="transmembrane region" description="Helical" evidence="1">
    <location>
        <begin position="98"/>
        <end position="117"/>
    </location>
</feature>
<dbReference type="RefSeq" id="WP_015596416.1">
    <property type="nucleotide sequence ID" value="NC_021172.1"/>
</dbReference>
<dbReference type="EMBL" id="CP005587">
    <property type="protein sequence ID" value="AGK56378.1"/>
    <property type="molecule type" value="Genomic_DNA"/>
</dbReference>
<dbReference type="Pfam" id="PF01569">
    <property type="entry name" value="PAP2"/>
    <property type="match status" value="1"/>
</dbReference>
<feature type="transmembrane region" description="Helical" evidence="1">
    <location>
        <begin position="12"/>
        <end position="33"/>
    </location>
</feature>
<feature type="transmembrane region" description="Helical" evidence="1">
    <location>
        <begin position="64"/>
        <end position="86"/>
    </location>
</feature>
<dbReference type="STRING" id="670307.HYPDE_23458"/>
<keyword evidence="1" id="KW-0472">Membrane</keyword>
<dbReference type="HOGENOM" id="CLU_070327_1_1_5"/>
<dbReference type="Gene3D" id="1.20.144.10">
    <property type="entry name" value="Phosphatidic acid phosphatase type 2/haloperoxidase"/>
    <property type="match status" value="1"/>
</dbReference>
<dbReference type="KEGG" id="hdt:HYPDE_23458"/>
<accession>N0B0F2</accession>
<sequence length="249" mass="26734">MGKECNRSFSIALRVLVGSIVAGCIAAAVFAHYPNLDLVIAEEFHTSGRRFIGMDSLALESIRIAFNALFIVVCVIAAVGSYYSHARGAWSGLKPREWNFLLVCILAGPLVVTNLGFKDHWGRARPRDVVELGGRHGYTPPLHPAHECAKNCSFVSGEASSIFTIGFAATILFPLKAALLLPLSIAFGSLAGLVRMIEGGHFLSDVVFAGIFNAISTALVFLVGRKLRFFGAKPSQRTSMAAGTENHVD</sequence>
<evidence type="ECO:0000313" key="3">
    <source>
        <dbReference type="EMBL" id="AGK56378.1"/>
    </source>
</evidence>
<name>N0B0F2_9HYPH</name>
<reference evidence="3 4" key="1">
    <citation type="journal article" date="2013" name="Genome Announc.">
        <title>Genome sequences for three denitrifying bacterial strains isolated from a uranium- and nitrate-contaminated subsurface environment.</title>
        <authorList>
            <person name="Venkatramanan R."/>
            <person name="Prakash O."/>
            <person name="Woyke T."/>
            <person name="Chain P."/>
            <person name="Goodwin L.A."/>
            <person name="Watson D."/>
            <person name="Brooks S."/>
            <person name="Kostka J.E."/>
            <person name="Green S.J."/>
        </authorList>
    </citation>
    <scope>NUCLEOTIDE SEQUENCE [LARGE SCALE GENOMIC DNA]</scope>
    <source>
        <strain evidence="3 4">1NES1</strain>
    </source>
</reference>
<keyword evidence="1" id="KW-0812">Transmembrane</keyword>